<dbReference type="Pfam" id="PF01628">
    <property type="entry name" value="HrcA"/>
    <property type="match status" value="1"/>
</dbReference>
<evidence type="ECO:0000256" key="2">
    <source>
        <dbReference type="ARBA" id="ARBA00023015"/>
    </source>
</evidence>
<dbReference type="HAMAP" id="MF_00081">
    <property type="entry name" value="HrcA"/>
    <property type="match status" value="1"/>
</dbReference>
<dbReference type="Gene3D" id="3.30.450.40">
    <property type="match status" value="1"/>
</dbReference>
<dbReference type="PANTHER" id="PTHR34824">
    <property type="entry name" value="HEAT-INDUCIBLE TRANSCRIPTION REPRESSOR HRCA"/>
    <property type="match status" value="1"/>
</dbReference>
<dbReference type="Gene3D" id="1.10.10.10">
    <property type="entry name" value="Winged helix-like DNA-binding domain superfamily/Winged helix DNA-binding domain"/>
    <property type="match status" value="1"/>
</dbReference>
<dbReference type="AlphaFoldDB" id="A0A2H0WRK6"/>
<proteinExistence type="inferred from homology"/>
<evidence type="ECO:0000256" key="5">
    <source>
        <dbReference type="HAMAP-Rule" id="MF_00081"/>
    </source>
</evidence>
<organism evidence="7 8">
    <name type="scientific">Candidatus Shapirobacteria bacterium CG09_land_8_20_14_0_10_38_17</name>
    <dbReference type="NCBI Taxonomy" id="1974884"/>
    <lineage>
        <taxon>Bacteria</taxon>
        <taxon>Candidatus Shapironibacteriota</taxon>
    </lineage>
</organism>
<keyword evidence="4 5" id="KW-0804">Transcription</keyword>
<evidence type="ECO:0000256" key="1">
    <source>
        <dbReference type="ARBA" id="ARBA00022491"/>
    </source>
</evidence>
<keyword evidence="1 5" id="KW-0678">Repressor</keyword>
<keyword evidence="3 5" id="KW-0346">Stress response</keyword>
<dbReference type="GO" id="GO:0003677">
    <property type="term" value="F:DNA binding"/>
    <property type="evidence" value="ECO:0007669"/>
    <property type="project" value="InterPro"/>
</dbReference>
<keyword evidence="2 5" id="KW-0805">Transcription regulation</keyword>
<evidence type="ECO:0000313" key="7">
    <source>
        <dbReference type="EMBL" id="PIS15304.1"/>
    </source>
</evidence>
<gene>
    <name evidence="5" type="primary">hrcA</name>
    <name evidence="7" type="ORF">COT63_00655</name>
</gene>
<dbReference type="InterPro" id="IPR002571">
    <property type="entry name" value="HrcA"/>
</dbReference>
<name>A0A2H0WRK6_9BACT</name>
<evidence type="ECO:0000259" key="6">
    <source>
        <dbReference type="Pfam" id="PF01628"/>
    </source>
</evidence>
<dbReference type="GO" id="GO:0045892">
    <property type="term" value="P:negative regulation of DNA-templated transcription"/>
    <property type="evidence" value="ECO:0007669"/>
    <property type="project" value="UniProtKB-UniRule"/>
</dbReference>
<dbReference type="EMBL" id="PEZH01000011">
    <property type="protein sequence ID" value="PIS15304.1"/>
    <property type="molecule type" value="Genomic_DNA"/>
</dbReference>
<dbReference type="InterPro" id="IPR036390">
    <property type="entry name" value="WH_DNA-bd_sf"/>
</dbReference>
<accession>A0A2H0WRK6</accession>
<dbReference type="SUPFAM" id="SSF46785">
    <property type="entry name" value="Winged helix' DNA-binding domain"/>
    <property type="match status" value="1"/>
</dbReference>
<dbReference type="InterPro" id="IPR021153">
    <property type="entry name" value="HrcA_C"/>
</dbReference>
<comment type="function">
    <text evidence="5">Negative regulator of class I heat shock genes (grpE-dnaK-dnaJ and groELS operons). Prevents heat-shock induction of these operons.</text>
</comment>
<feature type="domain" description="Heat-inducible transcription repressor HrcA C-terminal" evidence="6">
    <location>
        <begin position="98"/>
        <end position="226"/>
    </location>
</feature>
<evidence type="ECO:0000256" key="4">
    <source>
        <dbReference type="ARBA" id="ARBA00023163"/>
    </source>
</evidence>
<evidence type="ECO:0000313" key="8">
    <source>
        <dbReference type="Proteomes" id="UP000231282"/>
    </source>
</evidence>
<dbReference type="PANTHER" id="PTHR34824:SF1">
    <property type="entry name" value="HEAT-INDUCIBLE TRANSCRIPTION REPRESSOR HRCA"/>
    <property type="match status" value="1"/>
</dbReference>
<dbReference type="Proteomes" id="UP000231282">
    <property type="component" value="Unassembled WGS sequence"/>
</dbReference>
<dbReference type="SUPFAM" id="SSF55781">
    <property type="entry name" value="GAF domain-like"/>
    <property type="match status" value="1"/>
</dbReference>
<evidence type="ECO:0000256" key="3">
    <source>
        <dbReference type="ARBA" id="ARBA00023016"/>
    </source>
</evidence>
<comment type="caution">
    <text evidence="7">The sequence shown here is derived from an EMBL/GenBank/DDBJ whole genome shotgun (WGS) entry which is preliminary data.</text>
</comment>
<protein>
    <recommendedName>
        <fullName evidence="5">Heat-inducible transcription repressor HrcA</fullName>
    </recommendedName>
</protein>
<comment type="similarity">
    <text evidence="5">Belongs to the HrcA family.</text>
</comment>
<dbReference type="InterPro" id="IPR029016">
    <property type="entry name" value="GAF-like_dom_sf"/>
</dbReference>
<sequence>MTDLTERRIAILKALIDEYIETAQPISSDTLERKYNLGVSPATIRNEMVELSKEGYLKKAHTSSGRAPTSMGLKFYVRNLLKPKEISVADEVAVKEKIWDYRQEINQLIHQATIELARRTDALAIAIDTDNQFYWAGVANILDFPEFWDIDLTHSLLSLLDESSFWENLISRVSEEAPVHVLLGDDFGIDYLEPCGFIFSRLNIGSEKEGIIGVIGPGRFAYGRIIPMVNYFSRLIKEISGV</sequence>
<dbReference type="InterPro" id="IPR036388">
    <property type="entry name" value="WH-like_DNA-bd_sf"/>
</dbReference>
<reference evidence="8" key="1">
    <citation type="submission" date="2017-09" db="EMBL/GenBank/DDBJ databases">
        <title>Depth-based differentiation of microbial function through sediment-hosted aquifers and enrichment of novel symbionts in the deep terrestrial subsurface.</title>
        <authorList>
            <person name="Probst A.J."/>
            <person name="Ladd B."/>
            <person name="Jarett J.K."/>
            <person name="Geller-Mcgrath D.E."/>
            <person name="Sieber C.M.K."/>
            <person name="Emerson J.B."/>
            <person name="Anantharaman K."/>
            <person name="Thomas B.C."/>
            <person name="Malmstrom R."/>
            <person name="Stieglmeier M."/>
            <person name="Klingl A."/>
            <person name="Woyke T."/>
            <person name="Ryan C.M."/>
            <person name="Banfield J.F."/>
        </authorList>
    </citation>
    <scope>NUCLEOTIDE SEQUENCE [LARGE SCALE GENOMIC DNA]</scope>
</reference>